<comment type="caution">
    <text evidence="1">The sequence shown here is derived from an EMBL/GenBank/DDBJ whole genome shotgun (WGS) entry which is preliminary data.</text>
</comment>
<dbReference type="SUPFAM" id="SSF49503">
    <property type="entry name" value="Cupredoxins"/>
    <property type="match status" value="1"/>
</dbReference>
<accession>A0AAE1RM93</accession>
<evidence type="ECO:0000313" key="1">
    <source>
        <dbReference type="EMBL" id="KAK4353601.1"/>
    </source>
</evidence>
<sequence>MAPRARIVQSLLEKISRTIFRSRTRLVAITTTPPPRYTGRLVAMGSYHYGQINIMRTIRLVSTAAIVDGKHWYAINGVSHVDPETPIKLAQYYGVEDKVFKYDLIKVEYIAPTGNEKITIAPNVVNATYLNFVEIILENHEKSVQSWHLGWIRLLCCCSIPDRIMIDYLN</sequence>
<dbReference type="AlphaFoldDB" id="A0AAE1RM93"/>
<evidence type="ECO:0000313" key="2">
    <source>
        <dbReference type="Proteomes" id="UP001291623"/>
    </source>
</evidence>
<dbReference type="EMBL" id="JAVYJV010000014">
    <property type="protein sequence ID" value="KAK4353601.1"/>
    <property type="molecule type" value="Genomic_DNA"/>
</dbReference>
<reference evidence="1" key="1">
    <citation type="submission" date="2023-12" db="EMBL/GenBank/DDBJ databases">
        <title>Genome assembly of Anisodus tanguticus.</title>
        <authorList>
            <person name="Wang Y.-J."/>
        </authorList>
    </citation>
    <scope>NUCLEOTIDE SEQUENCE</scope>
    <source>
        <strain evidence="1">KB-2021</strain>
        <tissue evidence="1">Leaf</tissue>
    </source>
</reference>
<protein>
    <submittedName>
        <fullName evidence="1">Uncharacterized protein</fullName>
    </submittedName>
</protein>
<name>A0AAE1RM93_9SOLA</name>
<organism evidence="1 2">
    <name type="scientific">Anisodus tanguticus</name>
    <dbReference type="NCBI Taxonomy" id="243964"/>
    <lineage>
        <taxon>Eukaryota</taxon>
        <taxon>Viridiplantae</taxon>
        <taxon>Streptophyta</taxon>
        <taxon>Embryophyta</taxon>
        <taxon>Tracheophyta</taxon>
        <taxon>Spermatophyta</taxon>
        <taxon>Magnoliopsida</taxon>
        <taxon>eudicotyledons</taxon>
        <taxon>Gunneridae</taxon>
        <taxon>Pentapetalae</taxon>
        <taxon>asterids</taxon>
        <taxon>lamiids</taxon>
        <taxon>Solanales</taxon>
        <taxon>Solanaceae</taxon>
        <taxon>Solanoideae</taxon>
        <taxon>Hyoscyameae</taxon>
        <taxon>Anisodus</taxon>
    </lineage>
</organism>
<gene>
    <name evidence="1" type="ORF">RND71_025795</name>
</gene>
<dbReference type="Gene3D" id="2.60.40.420">
    <property type="entry name" value="Cupredoxins - blue copper proteins"/>
    <property type="match status" value="1"/>
</dbReference>
<dbReference type="Proteomes" id="UP001291623">
    <property type="component" value="Unassembled WGS sequence"/>
</dbReference>
<keyword evidence="2" id="KW-1185">Reference proteome</keyword>
<proteinExistence type="predicted"/>
<dbReference type="InterPro" id="IPR008972">
    <property type="entry name" value="Cupredoxin"/>
</dbReference>